<dbReference type="Pfam" id="PF01569">
    <property type="entry name" value="PAP2"/>
    <property type="match status" value="1"/>
</dbReference>
<dbReference type="Proteomes" id="UP001549145">
    <property type="component" value="Unassembled WGS sequence"/>
</dbReference>
<sequence>MARLTLVLTFLAASPLAAVAQDAAQKPASAPAVGVTPLTPGKPARAPYLTDAQAPDTVAILSAPPRGQSAAEAADKAAFNATRSLKGGPRWALATTDVADGASAILDDFACVIGQRIDQSRAPALMTLLERTRLDIARATRAPKMHYRRLRPFVGNDAEICVVRTSELDNAFSFPSSHATQAWTYAAIMAALMPEKATQFFVRARSYGESRIVCGLHWVSDIEAGRTAASAVYAALQGDPGFRADLEKARVELGKLVTSGGTAPDQAVCAREEAAAREPVL</sequence>
<comment type="caution">
    <text evidence="4">The sequence shown here is derived from an EMBL/GenBank/DDBJ whole genome shotgun (WGS) entry which is preliminary data.</text>
</comment>
<feature type="domain" description="Phosphatidic acid phosphatase type 2/haloperoxidase" evidence="3">
    <location>
        <begin position="124"/>
        <end position="237"/>
    </location>
</feature>
<name>A0ABV2L0D4_9HYPH</name>
<dbReference type="InterPro" id="IPR001011">
    <property type="entry name" value="Acid_Pase_classA_bac"/>
</dbReference>
<feature type="signal peptide" evidence="2">
    <location>
        <begin position="1"/>
        <end position="20"/>
    </location>
</feature>
<dbReference type="EC" id="3.1.3.2" evidence="1"/>
<keyword evidence="2" id="KW-0732">Signal</keyword>
<evidence type="ECO:0000256" key="2">
    <source>
        <dbReference type="SAM" id="SignalP"/>
    </source>
</evidence>
<comment type="catalytic activity">
    <reaction evidence="1">
        <text>a phosphate monoester + H2O = an alcohol + phosphate</text>
        <dbReference type="Rhea" id="RHEA:15017"/>
        <dbReference type="ChEBI" id="CHEBI:15377"/>
        <dbReference type="ChEBI" id="CHEBI:30879"/>
        <dbReference type="ChEBI" id="CHEBI:43474"/>
        <dbReference type="ChEBI" id="CHEBI:67140"/>
        <dbReference type="EC" id="3.1.3.2"/>
    </reaction>
</comment>
<dbReference type="RefSeq" id="WP_238276148.1">
    <property type="nucleotide sequence ID" value="NZ_BPQL01000014.1"/>
</dbReference>
<comment type="similarity">
    <text evidence="1">Belongs to the class A bacterial acid phosphatase family.</text>
</comment>
<gene>
    <name evidence="4" type="ORF">ABID43_000803</name>
</gene>
<dbReference type="PRINTS" id="PR00483">
    <property type="entry name" value="BACPHPHTASE"/>
</dbReference>
<proteinExistence type="inferred from homology"/>
<dbReference type="PIRSF" id="PIRSF000897">
    <property type="entry name" value="Acid_Ptase_ClsA"/>
    <property type="match status" value="1"/>
</dbReference>
<keyword evidence="5" id="KW-1185">Reference proteome</keyword>
<accession>A0ABV2L0D4</accession>
<reference evidence="4 5" key="1">
    <citation type="submission" date="2024-06" db="EMBL/GenBank/DDBJ databases">
        <title>Genomic Encyclopedia of Type Strains, Phase IV (KMG-IV): sequencing the most valuable type-strain genomes for metagenomic binning, comparative biology and taxonomic classification.</title>
        <authorList>
            <person name="Goeker M."/>
        </authorList>
    </citation>
    <scope>NUCLEOTIDE SEQUENCE [LARGE SCALE GENOMIC DNA]</scope>
    <source>
        <strain evidence="4 5">DSM 21331</strain>
    </source>
</reference>
<organism evidence="4 5">
    <name type="scientific">Methylobacterium goesingense</name>
    <dbReference type="NCBI Taxonomy" id="243690"/>
    <lineage>
        <taxon>Bacteria</taxon>
        <taxon>Pseudomonadati</taxon>
        <taxon>Pseudomonadota</taxon>
        <taxon>Alphaproteobacteria</taxon>
        <taxon>Hyphomicrobiales</taxon>
        <taxon>Methylobacteriaceae</taxon>
        <taxon>Methylobacterium</taxon>
    </lineage>
</organism>
<evidence type="ECO:0000313" key="4">
    <source>
        <dbReference type="EMBL" id="MET3691284.1"/>
    </source>
</evidence>
<evidence type="ECO:0000259" key="3">
    <source>
        <dbReference type="SMART" id="SM00014"/>
    </source>
</evidence>
<evidence type="ECO:0000256" key="1">
    <source>
        <dbReference type="PIRNR" id="PIRNR000897"/>
    </source>
</evidence>
<dbReference type="InterPro" id="IPR036938">
    <property type="entry name" value="PAP2/HPO_sf"/>
</dbReference>
<feature type="chain" id="PRO_5045571256" description="Acid phosphatase" evidence="2">
    <location>
        <begin position="21"/>
        <end position="281"/>
    </location>
</feature>
<dbReference type="Gene3D" id="1.20.144.10">
    <property type="entry name" value="Phosphatidic acid phosphatase type 2/haloperoxidase"/>
    <property type="match status" value="1"/>
</dbReference>
<protein>
    <recommendedName>
        <fullName evidence="1">Acid phosphatase</fullName>
        <ecNumber evidence="1">3.1.3.2</ecNumber>
    </recommendedName>
</protein>
<keyword evidence="1 4" id="KW-0378">Hydrolase</keyword>
<dbReference type="SMART" id="SM00014">
    <property type="entry name" value="acidPPc"/>
    <property type="match status" value="1"/>
</dbReference>
<dbReference type="EMBL" id="JBEPMM010000001">
    <property type="protein sequence ID" value="MET3691284.1"/>
    <property type="molecule type" value="Genomic_DNA"/>
</dbReference>
<dbReference type="CDD" id="cd03397">
    <property type="entry name" value="PAP2_acid_phosphatase"/>
    <property type="match status" value="1"/>
</dbReference>
<evidence type="ECO:0000313" key="5">
    <source>
        <dbReference type="Proteomes" id="UP001549145"/>
    </source>
</evidence>
<dbReference type="GO" id="GO:0003993">
    <property type="term" value="F:acid phosphatase activity"/>
    <property type="evidence" value="ECO:0007669"/>
    <property type="project" value="UniProtKB-EC"/>
</dbReference>
<dbReference type="InterPro" id="IPR000326">
    <property type="entry name" value="PAP2/HPO"/>
</dbReference>
<dbReference type="SUPFAM" id="SSF48317">
    <property type="entry name" value="Acid phosphatase/Vanadium-dependent haloperoxidase"/>
    <property type="match status" value="1"/>
</dbReference>